<protein>
    <submittedName>
        <fullName evidence="3">MerR family transcriptional regulator</fullName>
    </submittedName>
</protein>
<evidence type="ECO:0000256" key="1">
    <source>
        <dbReference type="ARBA" id="ARBA00023125"/>
    </source>
</evidence>
<dbReference type="EMBL" id="BMGC01000011">
    <property type="protein sequence ID" value="GGB31267.1"/>
    <property type="molecule type" value="Genomic_DNA"/>
</dbReference>
<keyword evidence="1" id="KW-0238">DNA-binding</keyword>
<keyword evidence="4" id="KW-1185">Reference proteome</keyword>
<dbReference type="PROSITE" id="PS50937">
    <property type="entry name" value="HTH_MERR_2"/>
    <property type="match status" value="1"/>
</dbReference>
<dbReference type="Pfam" id="PF13411">
    <property type="entry name" value="MerR_1"/>
    <property type="match status" value="1"/>
</dbReference>
<reference evidence="3" key="2">
    <citation type="submission" date="2020-09" db="EMBL/GenBank/DDBJ databases">
        <authorList>
            <person name="Sun Q."/>
            <person name="Zhou Y."/>
        </authorList>
    </citation>
    <scope>NUCLEOTIDE SEQUENCE</scope>
    <source>
        <strain evidence="3">CGMCC 1.12827</strain>
    </source>
</reference>
<accession>A0A916T5V9</accession>
<dbReference type="GO" id="GO:0003677">
    <property type="term" value="F:DNA binding"/>
    <property type="evidence" value="ECO:0007669"/>
    <property type="project" value="UniProtKB-KW"/>
</dbReference>
<reference evidence="3" key="1">
    <citation type="journal article" date="2014" name="Int. J. Syst. Evol. Microbiol.">
        <title>Complete genome sequence of Corynebacterium casei LMG S-19264T (=DSM 44701T), isolated from a smear-ripened cheese.</title>
        <authorList>
            <consortium name="US DOE Joint Genome Institute (JGI-PGF)"/>
            <person name="Walter F."/>
            <person name="Albersmeier A."/>
            <person name="Kalinowski J."/>
            <person name="Ruckert C."/>
        </authorList>
    </citation>
    <scope>NUCLEOTIDE SEQUENCE</scope>
    <source>
        <strain evidence="3">CGMCC 1.12827</strain>
    </source>
</reference>
<dbReference type="PANTHER" id="PTHR30204:SF97">
    <property type="entry name" value="MERR FAMILY REGULATORY PROTEIN"/>
    <property type="match status" value="1"/>
</dbReference>
<evidence type="ECO:0000313" key="4">
    <source>
        <dbReference type="Proteomes" id="UP000621454"/>
    </source>
</evidence>
<dbReference type="PRINTS" id="PR00040">
    <property type="entry name" value="HTHMERR"/>
</dbReference>
<sequence length="123" mass="13958">MAERAGVSVRSLRYYEEQGLLTSTRTPGGQRRYDEADVDRVRYLRRLYAAGLSSRSIVDILPCAQSPSEETADVAWVRMTEEREKLDERIAELIRTRDSLDELIAANRRHHRDAAHGIDAASA</sequence>
<gene>
    <name evidence="3" type="ORF">GCM10011489_19320</name>
</gene>
<dbReference type="Gene3D" id="1.10.1660.10">
    <property type="match status" value="1"/>
</dbReference>
<feature type="domain" description="HTH merR-type" evidence="2">
    <location>
        <begin position="1"/>
        <end position="63"/>
    </location>
</feature>
<dbReference type="AlphaFoldDB" id="A0A916T5V9"/>
<proteinExistence type="predicted"/>
<comment type="caution">
    <text evidence="3">The sequence shown here is derived from an EMBL/GenBank/DDBJ whole genome shotgun (WGS) entry which is preliminary data.</text>
</comment>
<dbReference type="SUPFAM" id="SSF46955">
    <property type="entry name" value="Putative DNA-binding domain"/>
    <property type="match status" value="1"/>
</dbReference>
<evidence type="ECO:0000313" key="3">
    <source>
        <dbReference type="EMBL" id="GGB31267.1"/>
    </source>
</evidence>
<dbReference type="InterPro" id="IPR009061">
    <property type="entry name" value="DNA-bd_dom_put_sf"/>
</dbReference>
<dbReference type="SMART" id="SM00422">
    <property type="entry name" value="HTH_MERR"/>
    <property type="match status" value="1"/>
</dbReference>
<evidence type="ECO:0000259" key="2">
    <source>
        <dbReference type="PROSITE" id="PS50937"/>
    </source>
</evidence>
<dbReference type="Proteomes" id="UP000621454">
    <property type="component" value="Unassembled WGS sequence"/>
</dbReference>
<dbReference type="PANTHER" id="PTHR30204">
    <property type="entry name" value="REDOX-CYCLING DRUG-SENSING TRANSCRIPTIONAL ACTIVATOR SOXR"/>
    <property type="match status" value="1"/>
</dbReference>
<dbReference type="InterPro" id="IPR047057">
    <property type="entry name" value="MerR_fam"/>
</dbReference>
<name>A0A916T5V9_9ACTN</name>
<organism evidence="3 4">
    <name type="scientific">Gordonia jinhuaensis</name>
    <dbReference type="NCBI Taxonomy" id="1517702"/>
    <lineage>
        <taxon>Bacteria</taxon>
        <taxon>Bacillati</taxon>
        <taxon>Actinomycetota</taxon>
        <taxon>Actinomycetes</taxon>
        <taxon>Mycobacteriales</taxon>
        <taxon>Gordoniaceae</taxon>
        <taxon>Gordonia</taxon>
    </lineage>
</organism>
<dbReference type="GO" id="GO:0003700">
    <property type="term" value="F:DNA-binding transcription factor activity"/>
    <property type="evidence" value="ECO:0007669"/>
    <property type="project" value="InterPro"/>
</dbReference>
<dbReference type="InterPro" id="IPR000551">
    <property type="entry name" value="MerR-type_HTH_dom"/>
</dbReference>